<dbReference type="GO" id="GO:0016989">
    <property type="term" value="F:sigma factor antagonist activity"/>
    <property type="evidence" value="ECO:0007669"/>
    <property type="project" value="TreeGrafter"/>
</dbReference>
<sequence length="360" mass="41299">MNYYRSYQLEDFARDESFRQWVLEHEPNNTQFWQQWLAENPDCREKVHLAKAFLLALEENETNLPELELDAITEQILQAPPQTSSPFWQFPLFQWAASIILLLGVGWGTYSYFRPSTLALHDSKTVVAFKDDYLEQTNQTDRVQKISLQDGSTISLYPKSRIRYPQPFRAQLREVYLEGKAFFDITKNPQQPFWVYTDYISTQVLGTSFMVQAFSEADEAKVVVKTGRVSVYTRKDLEKATTTQQAVKAGVVLTPNQQVAFSIPEKRFLKSIVEAPAAVVQTPVSSYSFEETPVSQVFDLIEKTYGISVIYDAKVLENCFLTATLSDESLFDKLDLICKITHSTYEIVDAQIIIHSRGCK</sequence>
<dbReference type="Gene3D" id="2.60.120.1440">
    <property type="match status" value="1"/>
</dbReference>
<protein>
    <submittedName>
        <fullName evidence="3">Ferric-dicitrate binding protein FerR (Iron transport regulator)</fullName>
    </submittedName>
</protein>
<reference evidence="3 4" key="1">
    <citation type="submission" date="2020-08" db="EMBL/GenBank/DDBJ databases">
        <title>Genomic Encyclopedia of Type Strains, Phase IV (KMG-IV): sequencing the most valuable type-strain genomes for metagenomic binning, comparative biology and taxonomic classification.</title>
        <authorList>
            <person name="Goeker M."/>
        </authorList>
    </citation>
    <scope>NUCLEOTIDE SEQUENCE [LARGE SCALE GENOMIC DNA]</scope>
    <source>
        <strain evidence="3 4">DSM 17976</strain>
    </source>
</reference>
<proteinExistence type="predicted"/>
<dbReference type="InterPro" id="IPR006860">
    <property type="entry name" value="FecR"/>
</dbReference>
<gene>
    <name evidence="3" type="ORF">FHS57_000768</name>
</gene>
<dbReference type="PANTHER" id="PTHR30273:SF2">
    <property type="entry name" value="PROTEIN FECR"/>
    <property type="match status" value="1"/>
</dbReference>
<evidence type="ECO:0000313" key="4">
    <source>
        <dbReference type="Proteomes" id="UP000541352"/>
    </source>
</evidence>
<organism evidence="3 4">
    <name type="scientific">Runella defluvii</name>
    <dbReference type="NCBI Taxonomy" id="370973"/>
    <lineage>
        <taxon>Bacteria</taxon>
        <taxon>Pseudomonadati</taxon>
        <taxon>Bacteroidota</taxon>
        <taxon>Cytophagia</taxon>
        <taxon>Cytophagales</taxon>
        <taxon>Spirosomataceae</taxon>
        <taxon>Runella</taxon>
    </lineage>
</organism>
<dbReference type="EMBL" id="JACIBY010000001">
    <property type="protein sequence ID" value="MBB3836786.1"/>
    <property type="molecule type" value="Genomic_DNA"/>
</dbReference>
<dbReference type="Pfam" id="PF16344">
    <property type="entry name" value="FecR_C"/>
    <property type="match status" value="1"/>
</dbReference>
<evidence type="ECO:0000259" key="1">
    <source>
        <dbReference type="Pfam" id="PF04773"/>
    </source>
</evidence>
<dbReference type="Gene3D" id="3.55.50.30">
    <property type="match status" value="1"/>
</dbReference>
<evidence type="ECO:0000313" key="3">
    <source>
        <dbReference type="EMBL" id="MBB3836786.1"/>
    </source>
</evidence>
<dbReference type="RefSeq" id="WP_183971554.1">
    <property type="nucleotide sequence ID" value="NZ_JACIBY010000001.1"/>
</dbReference>
<dbReference type="AlphaFoldDB" id="A0A7W5ZJA3"/>
<feature type="domain" description="Protein FecR C-terminal" evidence="2">
    <location>
        <begin position="287"/>
        <end position="354"/>
    </location>
</feature>
<dbReference type="PANTHER" id="PTHR30273">
    <property type="entry name" value="PERIPLASMIC SIGNAL SENSOR AND SIGMA FACTOR ACTIVATOR FECR-RELATED"/>
    <property type="match status" value="1"/>
</dbReference>
<dbReference type="PIRSF" id="PIRSF018266">
    <property type="entry name" value="FecR"/>
    <property type="match status" value="1"/>
</dbReference>
<name>A0A7W5ZJA3_9BACT</name>
<dbReference type="InterPro" id="IPR012373">
    <property type="entry name" value="Ferrdict_sens_TM"/>
</dbReference>
<dbReference type="Pfam" id="PF04773">
    <property type="entry name" value="FecR"/>
    <property type="match status" value="1"/>
</dbReference>
<comment type="caution">
    <text evidence="3">The sequence shown here is derived from an EMBL/GenBank/DDBJ whole genome shotgun (WGS) entry which is preliminary data.</text>
</comment>
<evidence type="ECO:0000259" key="2">
    <source>
        <dbReference type="Pfam" id="PF16344"/>
    </source>
</evidence>
<dbReference type="InterPro" id="IPR032508">
    <property type="entry name" value="FecR_C"/>
</dbReference>
<feature type="domain" description="FecR protein" evidence="1">
    <location>
        <begin position="141"/>
        <end position="229"/>
    </location>
</feature>
<keyword evidence="4" id="KW-1185">Reference proteome</keyword>
<accession>A0A7W5ZJA3</accession>
<dbReference type="Proteomes" id="UP000541352">
    <property type="component" value="Unassembled WGS sequence"/>
</dbReference>